<keyword evidence="2" id="KW-1185">Reference proteome</keyword>
<name>A0A6J5F913_9BURK</name>
<dbReference type="Proteomes" id="UP000494363">
    <property type="component" value="Unassembled WGS sequence"/>
</dbReference>
<dbReference type="EMBL" id="CADIKH010000093">
    <property type="protein sequence ID" value="CAB3773977.1"/>
    <property type="molecule type" value="Genomic_DNA"/>
</dbReference>
<gene>
    <name evidence="1" type="ORF">LMG29542_07542</name>
</gene>
<proteinExistence type="predicted"/>
<protein>
    <submittedName>
        <fullName evidence="1">Uncharacterized protein</fullName>
    </submittedName>
</protein>
<dbReference type="AlphaFoldDB" id="A0A6J5F913"/>
<reference evidence="1 2" key="1">
    <citation type="submission" date="2020-04" db="EMBL/GenBank/DDBJ databases">
        <authorList>
            <person name="De Canck E."/>
        </authorList>
    </citation>
    <scope>NUCLEOTIDE SEQUENCE [LARGE SCALE GENOMIC DNA]</scope>
    <source>
        <strain evidence="1 2">LMG 29542</strain>
    </source>
</reference>
<organism evidence="1 2">
    <name type="scientific">Paraburkholderia humisilvae</name>
    <dbReference type="NCBI Taxonomy" id="627669"/>
    <lineage>
        <taxon>Bacteria</taxon>
        <taxon>Pseudomonadati</taxon>
        <taxon>Pseudomonadota</taxon>
        <taxon>Betaproteobacteria</taxon>
        <taxon>Burkholderiales</taxon>
        <taxon>Burkholderiaceae</taxon>
        <taxon>Paraburkholderia</taxon>
    </lineage>
</organism>
<accession>A0A6J5F913</accession>
<evidence type="ECO:0000313" key="2">
    <source>
        <dbReference type="Proteomes" id="UP000494363"/>
    </source>
</evidence>
<sequence>MRYVICCTQDGNSYNWGSATSVNSYIMSISIAAKFPSAGNTECWSFSHAPADKAQILISIRDLPTPISYVESEGALKLDTPSKATKFLLLNAGSSAYYMQTPDKKYVNVNTSSLINKLVVGENPITQWTFGVV</sequence>
<evidence type="ECO:0000313" key="1">
    <source>
        <dbReference type="EMBL" id="CAB3773977.1"/>
    </source>
</evidence>